<evidence type="ECO:0000256" key="3">
    <source>
        <dbReference type="ARBA" id="ARBA00022729"/>
    </source>
</evidence>
<dbReference type="GO" id="GO:0005975">
    <property type="term" value="P:carbohydrate metabolic process"/>
    <property type="evidence" value="ECO:0007669"/>
    <property type="project" value="UniProtKB-ARBA"/>
</dbReference>
<feature type="transmembrane region" description="Helical" evidence="5">
    <location>
        <begin position="1141"/>
        <end position="1160"/>
    </location>
</feature>
<reference evidence="7 8" key="1">
    <citation type="journal article" date="2017" name="BMC Genomics">
        <title>Comparative genomic and phylogenomic analyses of the Bifidobacteriaceae family.</title>
        <authorList>
            <person name="Lugli G.A."/>
            <person name="Milani C."/>
            <person name="Turroni F."/>
            <person name="Duranti S."/>
            <person name="Mancabelli L."/>
            <person name="Mangifesta M."/>
            <person name="Ferrario C."/>
            <person name="Modesto M."/>
            <person name="Mattarelli P."/>
            <person name="Jiri K."/>
            <person name="van Sinderen D."/>
            <person name="Ventura M."/>
        </authorList>
    </citation>
    <scope>NUCLEOTIDE SEQUENCE [LARGE SCALE GENOMIC DNA]</scope>
    <source>
        <strain evidence="7 8">DSM 100196</strain>
    </source>
</reference>
<feature type="compositionally biased region" description="Polar residues" evidence="4">
    <location>
        <begin position="1006"/>
        <end position="1024"/>
    </location>
</feature>
<dbReference type="Gene3D" id="2.60.40.10">
    <property type="entry name" value="Immunoglobulins"/>
    <property type="match status" value="3"/>
</dbReference>
<dbReference type="AlphaFoldDB" id="A0A261FQZ0"/>
<dbReference type="RefSeq" id="WP_143249076.1">
    <property type="nucleotide sequence ID" value="NZ_MWWW01000002.1"/>
</dbReference>
<dbReference type="EMBL" id="MWWW01000002">
    <property type="protein sequence ID" value="OZG61600.1"/>
    <property type="molecule type" value="Genomic_DNA"/>
</dbReference>
<keyword evidence="5" id="KW-1133">Transmembrane helix</keyword>
<keyword evidence="2" id="KW-0964">Secreted</keyword>
<evidence type="ECO:0000256" key="5">
    <source>
        <dbReference type="SAM" id="Phobius"/>
    </source>
</evidence>
<gene>
    <name evidence="7" type="ORF">BMYO_0114</name>
</gene>
<evidence type="ECO:0000313" key="7">
    <source>
        <dbReference type="EMBL" id="OZG61600.1"/>
    </source>
</evidence>
<dbReference type="PANTHER" id="PTHR36108:SF13">
    <property type="entry name" value="COLOSSIN-B-RELATED"/>
    <property type="match status" value="1"/>
</dbReference>
<feature type="compositionally biased region" description="Polar residues" evidence="4">
    <location>
        <begin position="118"/>
        <end position="137"/>
    </location>
</feature>
<dbReference type="OrthoDB" id="134475at2"/>
<evidence type="ECO:0000259" key="6">
    <source>
        <dbReference type="Pfam" id="PF17802"/>
    </source>
</evidence>
<dbReference type="PANTHER" id="PTHR36108">
    <property type="entry name" value="COLOSSIN-B-RELATED"/>
    <property type="match status" value="1"/>
</dbReference>
<evidence type="ECO:0000256" key="4">
    <source>
        <dbReference type="SAM" id="MobiDB-lite"/>
    </source>
</evidence>
<feature type="domain" description="SpaA-like prealbumin fold" evidence="6">
    <location>
        <begin position="870"/>
        <end position="975"/>
    </location>
</feature>
<sequence>MVIRTASSVGLAVTVGLGRAGLLGVAGRIAESEQVAGLDHPAQFRKPGKFWMKLVGVLTAAALGLTYASSALADDFTAPDTSSSTDSSVSSDSDTWAGQADGTLDTAPGDASDDAGTNDGSASTDTSNTQSDATTQPVAKPTGGCGDVRNWAILKTCVQSTAPAMVVIAQTIEVPANEIAVVASQITLTASDGLDPAMTSKENGDTIFNVAPGASLTIGTDVNDASFSYKNGKRFFAFLQGPKDSQDGGKLTVNNGTFSGIDTTDSKNHDMGTLVYNAGGTVTVKGGTFTGNKSTNGGVINQNSGSTIVTGGTFTGNMQEPANNCAEDWNVGWGDPCNATLSGSGGGAIHTDGGNLTIQGGVKFVGNSARAWGWNSGGGAVYATGTLRISNKIQAKATGGTEILTPNFTGNWAAVEKPWDESGNPIAIKRGGAGGAVFLQGTPGQSSTAYFMGGIYEDNASGYLGGGIYTEENTTSYVARSLATSNTAGHFGGGLWLCPSGSAQASEGGNIALYGNMVDTRVDANTDAADNTSNNPVNIPQMPEFAGTTTTAGADFAMMNPEFKNHNDTSFQLLDTWFTDRTTPAVEWHKDNTPLQHSSGYFDSWLPRLSNRQGIVALLARKDADNGAIVKKGTLVLSHKGTEGAIQTGVALRAKVVDSEQQNQAVASAQVSITGNRARLSGGGFGSNGVVLFSSPYSASWRKAAADQNGIVPTDKPTLLPGAIWKLTIKDNQITDKNMSGTDEKTPYMDEFLRTQACQAGNVTSGQSHCWEHDDTNEEWTAVIRDNGILDNNRTSGEIGVDNLAPGTYTLTEEQAPTGYQKTDTKYTFTITPVSNGTIPQDPDIHEQNENGGEGALVSGRTIGNKPMGGIAWTKRSSVNDDRLAGSTWKLEQVDHGAVTETKEVADCVSDTAVAPSKAVASTNPCDLDKDTSAGGFRLDGMGDGTYKLTETATPDGYWKPTNDEYWQVVLKDGNAQWTHHKGNEETSMATGDIVNTAMQVSWTKADSNDANGKSPLAGSTWTLTPEKGETPTKANVTDCVGNECTNVNVTPGTYKDIDPEAGKFTIVGLATGTYTLQEFNAPDGYDKSDKQYTFTVSATQTDVRIKVNDQDISNGPNVIANSKTPVSALPFTGGRSGLDWFIIGGGLALAAAAAGLVTGKARRREEL</sequence>
<protein>
    <submittedName>
        <fullName evidence="7">Cna protein B-type domain-containing protein</fullName>
    </submittedName>
</protein>
<keyword evidence="8" id="KW-1185">Reference proteome</keyword>
<dbReference type="InterPro" id="IPR041033">
    <property type="entry name" value="SpaA_PFL_dom_1"/>
</dbReference>
<comment type="caution">
    <text evidence="7">The sequence shown here is derived from an EMBL/GenBank/DDBJ whole genome shotgun (WGS) entry which is preliminary data.</text>
</comment>
<feature type="region of interest" description="Disordered" evidence="4">
    <location>
        <begin position="1006"/>
        <end position="1035"/>
    </location>
</feature>
<evidence type="ECO:0000256" key="2">
    <source>
        <dbReference type="ARBA" id="ARBA00022525"/>
    </source>
</evidence>
<keyword evidence="5" id="KW-0812">Transmembrane</keyword>
<evidence type="ECO:0000313" key="8">
    <source>
        <dbReference type="Proteomes" id="UP000216871"/>
    </source>
</evidence>
<accession>A0A261FQZ0</accession>
<proteinExistence type="inferred from homology"/>
<comment type="similarity">
    <text evidence="1">Belongs to the serine-aspartate repeat-containing protein (SDr) family.</text>
</comment>
<evidence type="ECO:0000256" key="1">
    <source>
        <dbReference type="ARBA" id="ARBA00007257"/>
    </source>
</evidence>
<dbReference type="InterPro" id="IPR013783">
    <property type="entry name" value="Ig-like_fold"/>
</dbReference>
<keyword evidence="5" id="KW-0472">Membrane</keyword>
<keyword evidence="3" id="KW-0732">Signal</keyword>
<dbReference type="Pfam" id="PF17802">
    <property type="entry name" value="SpaA"/>
    <property type="match status" value="3"/>
</dbReference>
<organism evidence="7 8">
    <name type="scientific">Bifidobacterium myosotis</name>
    <dbReference type="NCBI Taxonomy" id="1630166"/>
    <lineage>
        <taxon>Bacteria</taxon>
        <taxon>Bacillati</taxon>
        <taxon>Actinomycetota</taxon>
        <taxon>Actinomycetes</taxon>
        <taxon>Bifidobacteriales</taxon>
        <taxon>Bifidobacteriaceae</taxon>
        <taxon>Bifidobacterium</taxon>
    </lineage>
</organism>
<feature type="region of interest" description="Disordered" evidence="4">
    <location>
        <begin position="76"/>
        <end position="142"/>
    </location>
</feature>
<feature type="domain" description="SpaA-like prealbumin fold" evidence="6">
    <location>
        <begin position="795"/>
        <end position="832"/>
    </location>
</feature>
<name>A0A261FQZ0_9BIFI</name>
<feature type="compositionally biased region" description="Low complexity" evidence="4">
    <location>
        <begin position="76"/>
        <end position="95"/>
    </location>
</feature>
<dbReference type="Proteomes" id="UP000216871">
    <property type="component" value="Unassembled WGS sequence"/>
</dbReference>
<feature type="domain" description="SpaA-like prealbumin fold" evidence="6">
    <location>
        <begin position="1009"/>
        <end position="1111"/>
    </location>
</feature>